<dbReference type="SUPFAM" id="SSF82171">
    <property type="entry name" value="DPP6 N-terminal domain-like"/>
    <property type="match status" value="1"/>
</dbReference>
<gene>
    <name evidence="1" type="ORF">J7I42_29275</name>
</gene>
<comment type="caution">
    <text evidence="1">The sequence shown here is derived from an EMBL/GenBank/DDBJ whole genome shotgun (WGS) entry which is preliminary data.</text>
</comment>
<dbReference type="EMBL" id="JAGHKO010000014">
    <property type="protein sequence ID" value="MBO9204416.1"/>
    <property type="molecule type" value="Genomic_DNA"/>
</dbReference>
<sequence length="291" mass="32666">MKLISIVTTSLFFLFSSDHPVNINMQFGQAHTIDSLGACQGASFQKGRLFLYGDREVGMIREFKMIGDSPVYINKECRLTENGADVINHPTGIAWNGQSPTFIGNSIRLDAAGSKWKAVIYCVNWSGLLTTGTLDGNLLNTIEDDACIQGTRPEYIQYKGKWYVATADYGDKGNEVRLYDPALLQHAKRTSEKGVLVKKFTCTPWVQNLLWVPGKNILVLIQNQIEGRKWRFTYLDFNKSIETGTQQVIKVVDLDRTDELEGFTFLNDGSKGIAVSSSRKDNVNNMMVSWK</sequence>
<evidence type="ECO:0008006" key="3">
    <source>
        <dbReference type="Google" id="ProtNLM"/>
    </source>
</evidence>
<organism evidence="1 2">
    <name type="scientific">Niastella soli</name>
    <dbReference type="NCBI Taxonomy" id="2821487"/>
    <lineage>
        <taxon>Bacteria</taxon>
        <taxon>Pseudomonadati</taxon>
        <taxon>Bacteroidota</taxon>
        <taxon>Chitinophagia</taxon>
        <taxon>Chitinophagales</taxon>
        <taxon>Chitinophagaceae</taxon>
        <taxon>Niastella</taxon>
    </lineage>
</organism>
<name>A0ABS3Z4V5_9BACT</name>
<accession>A0ABS3Z4V5</accession>
<evidence type="ECO:0000313" key="1">
    <source>
        <dbReference type="EMBL" id="MBO9204416.1"/>
    </source>
</evidence>
<reference evidence="1 2" key="1">
    <citation type="submission" date="2021-03" db="EMBL/GenBank/DDBJ databases">
        <title>Assistant Professor.</title>
        <authorList>
            <person name="Huq M.A."/>
        </authorList>
    </citation>
    <scope>NUCLEOTIDE SEQUENCE [LARGE SCALE GENOMIC DNA]</scope>
    <source>
        <strain evidence="1 2">MAH-29</strain>
    </source>
</reference>
<protein>
    <recommendedName>
        <fullName evidence="3">Glutamine cyclotransferase</fullName>
    </recommendedName>
</protein>
<evidence type="ECO:0000313" key="2">
    <source>
        <dbReference type="Proteomes" id="UP000677244"/>
    </source>
</evidence>
<dbReference type="RefSeq" id="WP_209142981.1">
    <property type="nucleotide sequence ID" value="NZ_JAGHKO010000014.1"/>
</dbReference>
<dbReference type="Proteomes" id="UP000677244">
    <property type="component" value="Unassembled WGS sequence"/>
</dbReference>
<proteinExistence type="predicted"/>
<keyword evidence="2" id="KW-1185">Reference proteome</keyword>